<evidence type="ECO:0000313" key="3">
    <source>
        <dbReference type="EMBL" id="CAD8115060.1"/>
    </source>
</evidence>
<keyword evidence="1" id="KW-0479">Metal-binding</keyword>
<organism evidence="3 4">
    <name type="scientific">Paramecium sonneborni</name>
    <dbReference type="NCBI Taxonomy" id="65129"/>
    <lineage>
        <taxon>Eukaryota</taxon>
        <taxon>Sar</taxon>
        <taxon>Alveolata</taxon>
        <taxon>Ciliophora</taxon>
        <taxon>Intramacronucleata</taxon>
        <taxon>Oligohymenophorea</taxon>
        <taxon>Peniculida</taxon>
        <taxon>Parameciidae</taxon>
        <taxon>Paramecium</taxon>
    </lineage>
</organism>
<feature type="domain" description="C2H2-type" evidence="2">
    <location>
        <begin position="80"/>
        <end position="108"/>
    </location>
</feature>
<keyword evidence="1" id="KW-0863">Zinc-finger</keyword>
<name>A0A8S1QK87_9CILI</name>
<accession>A0A8S1QK87</accession>
<evidence type="ECO:0000313" key="4">
    <source>
        <dbReference type="Proteomes" id="UP000692954"/>
    </source>
</evidence>
<dbReference type="PROSITE" id="PS00028">
    <property type="entry name" value="ZINC_FINGER_C2H2_1"/>
    <property type="match status" value="1"/>
</dbReference>
<dbReference type="InterPro" id="IPR013087">
    <property type="entry name" value="Znf_C2H2_type"/>
</dbReference>
<comment type="caution">
    <text evidence="3">The sequence shown here is derived from an EMBL/GenBank/DDBJ whole genome shotgun (WGS) entry which is preliminary data.</text>
</comment>
<dbReference type="Proteomes" id="UP000692954">
    <property type="component" value="Unassembled WGS sequence"/>
</dbReference>
<sequence>MNNNIQEDLFDLEQLTFSQSHIIYSHENIAQKIQKFQIFNPQHQTTLGLIKLDGKIKIDIALQINHKTISKNKQIHSDPRQCPICKKIFTSPQAVGGHSSRVHPNESEKYQTKVAKREERKHELLRTRQLQSIVQNDLEFL</sequence>
<keyword evidence="1" id="KW-0862">Zinc</keyword>
<dbReference type="EMBL" id="CAJJDN010000107">
    <property type="protein sequence ID" value="CAD8115060.1"/>
    <property type="molecule type" value="Genomic_DNA"/>
</dbReference>
<gene>
    <name evidence="3" type="ORF">PSON_ATCC_30995.1.T1070120</name>
</gene>
<dbReference type="PROSITE" id="PS50157">
    <property type="entry name" value="ZINC_FINGER_C2H2_2"/>
    <property type="match status" value="1"/>
</dbReference>
<proteinExistence type="predicted"/>
<protein>
    <recommendedName>
        <fullName evidence="2">C2H2-type domain-containing protein</fullName>
    </recommendedName>
</protein>
<dbReference type="OrthoDB" id="294353at2759"/>
<evidence type="ECO:0000259" key="2">
    <source>
        <dbReference type="PROSITE" id="PS50157"/>
    </source>
</evidence>
<keyword evidence="4" id="KW-1185">Reference proteome</keyword>
<evidence type="ECO:0000256" key="1">
    <source>
        <dbReference type="PROSITE-ProRule" id="PRU00042"/>
    </source>
</evidence>
<dbReference type="GO" id="GO:0008270">
    <property type="term" value="F:zinc ion binding"/>
    <property type="evidence" value="ECO:0007669"/>
    <property type="project" value="UniProtKB-KW"/>
</dbReference>
<dbReference type="AlphaFoldDB" id="A0A8S1QK87"/>
<reference evidence="3" key="1">
    <citation type="submission" date="2021-01" db="EMBL/GenBank/DDBJ databases">
        <authorList>
            <consortium name="Genoscope - CEA"/>
            <person name="William W."/>
        </authorList>
    </citation>
    <scope>NUCLEOTIDE SEQUENCE</scope>
</reference>